<comment type="similarity">
    <text evidence="5">Belongs to the class-II pyridoxal-phosphate-dependent aminotransferase family. MalY/PatB cystathionine beta-lyase subfamily.</text>
</comment>
<dbReference type="RefSeq" id="WP_386801067.1">
    <property type="nucleotide sequence ID" value="NZ_JBHTMU010000001.1"/>
</dbReference>
<dbReference type="InterPro" id="IPR027619">
    <property type="entry name" value="C-S_lyase_PatB-like"/>
</dbReference>
<gene>
    <name evidence="7" type="ORF">ACFQ4E_01095</name>
</gene>
<evidence type="ECO:0000256" key="3">
    <source>
        <dbReference type="ARBA" id="ARBA00022898"/>
    </source>
</evidence>
<dbReference type="EMBL" id="JBHTMU010000001">
    <property type="protein sequence ID" value="MFD1341011.1"/>
    <property type="molecule type" value="Genomic_DNA"/>
</dbReference>
<dbReference type="PANTHER" id="PTHR43525">
    <property type="entry name" value="PROTEIN MALY"/>
    <property type="match status" value="1"/>
</dbReference>
<dbReference type="Pfam" id="PF00155">
    <property type="entry name" value="Aminotran_1_2"/>
    <property type="match status" value="1"/>
</dbReference>
<dbReference type="EC" id="4.4.1.13" evidence="2"/>
<accession>A0ABW3ZD52</accession>
<dbReference type="NCBIfam" id="TIGR04350">
    <property type="entry name" value="C_S_lyase_PatB"/>
    <property type="match status" value="1"/>
</dbReference>
<evidence type="ECO:0000256" key="2">
    <source>
        <dbReference type="ARBA" id="ARBA00012224"/>
    </source>
</evidence>
<dbReference type="InterPro" id="IPR015424">
    <property type="entry name" value="PyrdxlP-dep_Trfase"/>
</dbReference>
<keyword evidence="4 7" id="KW-0456">Lyase</keyword>
<sequence>MTLDPRFNQDIDRTGTGSSKWDKMEQLFGVSPAEGGLAMWTADSDYATAPCVIDALCRAAEFGVFGYGYDDAAYKQAITWWMAERHGWEIEPDWILTTQGLGHALATAIDLWSPADAPVVIFSPVYHEFAAKIRKVGRTPLEIPLRRDGDRYEIDFDAAEAALTGREKVMLWCSPQNPSGRIWTAEELRAVAAFAEAHDLILISDEIHHDLIYPGHRFVPAHVAAPEASDRLVVLTAASKTFNIAGQRTGNVIIPGARLRSEMKSRLAATDYQPGTLGVAMVTAAYSPEGAEWVDAQMQHLVGNCAAFETAVNAIPGVRALPLEATYLAWVDFSGTGMSDSEISERVRKSARIAPTPGPGFGRGGEGFLRFNLATTRARVEEAGRRLREAFSDLQ</sequence>
<dbReference type="GO" id="GO:0047804">
    <property type="term" value="F:cysteine-S-conjugate beta-lyase activity"/>
    <property type="evidence" value="ECO:0007669"/>
    <property type="project" value="UniProtKB-EC"/>
</dbReference>
<dbReference type="PANTHER" id="PTHR43525:SF1">
    <property type="entry name" value="PROTEIN MALY"/>
    <property type="match status" value="1"/>
</dbReference>
<keyword evidence="8" id="KW-1185">Reference proteome</keyword>
<evidence type="ECO:0000256" key="4">
    <source>
        <dbReference type="ARBA" id="ARBA00023239"/>
    </source>
</evidence>
<organism evidence="7 8">
    <name type="scientific">Litorisediminicola beolgyonensis</name>
    <dbReference type="NCBI Taxonomy" id="1173614"/>
    <lineage>
        <taxon>Bacteria</taxon>
        <taxon>Pseudomonadati</taxon>
        <taxon>Pseudomonadota</taxon>
        <taxon>Alphaproteobacteria</taxon>
        <taxon>Rhodobacterales</taxon>
        <taxon>Paracoccaceae</taxon>
        <taxon>Litorisediminicola</taxon>
    </lineage>
</organism>
<evidence type="ECO:0000313" key="8">
    <source>
        <dbReference type="Proteomes" id="UP001597135"/>
    </source>
</evidence>
<evidence type="ECO:0000259" key="6">
    <source>
        <dbReference type="Pfam" id="PF00155"/>
    </source>
</evidence>
<protein>
    <recommendedName>
        <fullName evidence="2">cysteine-S-conjugate beta-lyase</fullName>
        <ecNumber evidence="2">4.4.1.13</ecNumber>
    </recommendedName>
</protein>
<keyword evidence="3" id="KW-0663">Pyridoxal phosphate</keyword>
<reference evidence="8" key="1">
    <citation type="journal article" date="2019" name="Int. J. Syst. Evol. Microbiol.">
        <title>The Global Catalogue of Microorganisms (GCM) 10K type strain sequencing project: providing services to taxonomists for standard genome sequencing and annotation.</title>
        <authorList>
            <consortium name="The Broad Institute Genomics Platform"/>
            <consortium name="The Broad Institute Genome Sequencing Center for Infectious Disease"/>
            <person name="Wu L."/>
            <person name="Ma J."/>
        </authorList>
    </citation>
    <scope>NUCLEOTIDE SEQUENCE [LARGE SCALE GENOMIC DNA]</scope>
    <source>
        <strain evidence="8">CCUG 62953</strain>
    </source>
</reference>
<evidence type="ECO:0000256" key="1">
    <source>
        <dbReference type="ARBA" id="ARBA00001933"/>
    </source>
</evidence>
<evidence type="ECO:0000313" key="7">
    <source>
        <dbReference type="EMBL" id="MFD1341011.1"/>
    </source>
</evidence>
<dbReference type="CDD" id="cd00609">
    <property type="entry name" value="AAT_like"/>
    <property type="match status" value="1"/>
</dbReference>
<dbReference type="SUPFAM" id="SSF53383">
    <property type="entry name" value="PLP-dependent transferases"/>
    <property type="match status" value="1"/>
</dbReference>
<dbReference type="Gene3D" id="3.40.640.10">
    <property type="entry name" value="Type I PLP-dependent aspartate aminotransferase-like (Major domain)"/>
    <property type="match status" value="1"/>
</dbReference>
<feature type="domain" description="Aminotransferase class I/classII large" evidence="6">
    <location>
        <begin position="45"/>
        <end position="386"/>
    </location>
</feature>
<dbReference type="InterPro" id="IPR015422">
    <property type="entry name" value="PyrdxlP-dep_Trfase_small"/>
</dbReference>
<dbReference type="InterPro" id="IPR004839">
    <property type="entry name" value="Aminotransferase_I/II_large"/>
</dbReference>
<comment type="caution">
    <text evidence="7">The sequence shown here is derived from an EMBL/GenBank/DDBJ whole genome shotgun (WGS) entry which is preliminary data.</text>
</comment>
<dbReference type="InterPro" id="IPR015421">
    <property type="entry name" value="PyrdxlP-dep_Trfase_major"/>
</dbReference>
<dbReference type="InterPro" id="IPR051798">
    <property type="entry name" value="Class-II_PLP-Dep_Aminotrans"/>
</dbReference>
<dbReference type="Gene3D" id="3.90.1150.10">
    <property type="entry name" value="Aspartate Aminotransferase, domain 1"/>
    <property type="match status" value="1"/>
</dbReference>
<comment type="cofactor">
    <cofactor evidence="1">
        <name>pyridoxal 5'-phosphate</name>
        <dbReference type="ChEBI" id="CHEBI:597326"/>
    </cofactor>
</comment>
<name>A0ABW3ZD52_9RHOB</name>
<dbReference type="Proteomes" id="UP001597135">
    <property type="component" value="Unassembled WGS sequence"/>
</dbReference>
<evidence type="ECO:0000256" key="5">
    <source>
        <dbReference type="ARBA" id="ARBA00037974"/>
    </source>
</evidence>
<proteinExistence type="inferred from homology"/>